<name>E6W4F8_DESIS</name>
<dbReference type="Pfam" id="PF01343">
    <property type="entry name" value="Peptidase_S49"/>
    <property type="match status" value="1"/>
</dbReference>
<dbReference type="AlphaFoldDB" id="E6W4F8"/>
<dbReference type="RefSeq" id="WP_013505813.1">
    <property type="nucleotide sequence ID" value="NC_014836.1"/>
</dbReference>
<dbReference type="InParanoid" id="E6W4F8"/>
<dbReference type="PANTHER" id="PTHR42987">
    <property type="entry name" value="PEPTIDASE S49"/>
    <property type="match status" value="1"/>
</dbReference>
<evidence type="ECO:0000256" key="2">
    <source>
        <dbReference type="ARBA" id="ARBA00022670"/>
    </source>
</evidence>
<evidence type="ECO:0000256" key="4">
    <source>
        <dbReference type="ARBA" id="ARBA00022825"/>
    </source>
</evidence>
<dbReference type="Gene3D" id="6.20.330.10">
    <property type="match status" value="1"/>
</dbReference>
<proteinExistence type="inferred from homology"/>
<dbReference type="InterPro" id="IPR029045">
    <property type="entry name" value="ClpP/crotonase-like_dom_sf"/>
</dbReference>
<evidence type="ECO:0000256" key="3">
    <source>
        <dbReference type="ARBA" id="ARBA00022801"/>
    </source>
</evidence>
<dbReference type="GO" id="GO:0006508">
    <property type="term" value="P:proteolysis"/>
    <property type="evidence" value="ECO:0007669"/>
    <property type="project" value="UniProtKB-KW"/>
</dbReference>
<evidence type="ECO:0000259" key="5">
    <source>
        <dbReference type="Pfam" id="PF01343"/>
    </source>
</evidence>
<dbReference type="InterPro" id="IPR004635">
    <property type="entry name" value="Pept_S49_SppA"/>
</dbReference>
<dbReference type="EMBL" id="CP002432">
    <property type="protein sequence ID" value="ADU65932.1"/>
    <property type="molecule type" value="Genomic_DNA"/>
</dbReference>
<dbReference type="PANTHER" id="PTHR42987:SF4">
    <property type="entry name" value="PROTEASE SOHB-RELATED"/>
    <property type="match status" value="1"/>
</dbReference>
<evidence type="ECO:0000256" key="1">
    <source>
        <dbReference type="ARBA" id="ARBA00008683"/>
    </source>
</evidence>
<dbReference type="STRING" id="653733.Selin_1197"/>
<accession>E6W4F8</accession>
<evidence type="ECO:0000313" key="6">
    <source>
        <dbReference type="EMBL" id="ADU65932.1"/>
    </source>
</evidence>
<dbReference type="Gene3D" id="3.90.226.10">
    <property type="entry name" value="2-enoyl-CoA Hydratase, Chain A, domain 1"/>
    <property type="match status" value="1"/>
</dbReference>
<dbReference type="CDD" id="cd07023">
    <property type="entry name" value="S49_Sppa_N_C"/>
    <property type="match status" value="1"/>
</dbReference>
<gene>
    <name evidence="6" type="ordered locus">Selin_1197</name>
</gene>
<dbReference type="NCBIfam" id="TIGR00706">
    <property type="entry name" value="SppA_dom"/>
    <property type="match status" value="1"/>
</dbReference>
<dbReference type="MEROPS" id="S49.A08"/>
<dbReference type="KEGG" id="din:Selin_1197"/>
<dbReference type="HOGENOM" id="CLU_046540_0_0_0"/>
<dbReference type="OrthoDB" id="9764363at2"/>
<dbReference type="GO" id="GO:0004252">
    <property type="term" value="F:serine-type endopeptidase activity"/>
    <property type="evidence" value="ECO:0007669"/>
    <property type="project" value="InterPro"/>
</dbReference>
<dbReference type="PRINTS" id="PR00127">
    <property type="entry name" value="CLPPROTEASEP"/>
</dbReference>
<organism evidence="6 7">
    <name type="scientific">Desulfurispirillum indicum (strain ATCC BAA-1389 / DSM 22839 / S5)</name>
    <dbReference type="NCBI Taxonomy" id="653733"/>
    <lineage>
        <taxon>Bacteria</taxon>
        <taxon>Pseudomonadati</taxon>
        <taxon>Chrysiogenota</taxon>
        <taxon>Chrysiogenia</taxon>
        <taxon>Chrysiogenales</taxon>
        <taxon>Chrysiogenaceae</taxon>
        <taxon>Desulfurispirillum</taxon>
    </lineage>
</organism>
<keyword evidence="7" id="KW-1185">Reference proteome</keyword>
<comment type="similarity">
    <text evidence="1">Belongs to the peptidase S49 family.</text>
</comment>
<dbReference type="InterPro" id="IPR047272">
    <property type="entry name" value="S49_SppA_C"/>
</dbReference>
<evidence type="ECO:0000313" key="7">
    <source>
        <dbReference type="Proteomes" id="UP000002572"/>
    </source>
</evidence>
<keyword evidence="2" id="KW-0645">Protease</keyword>
<feature type="domain" description="Peptidase S49" evidence="5">
    <location>
        <begin position="92"/>
        <end position="239"/>
    </location>
</feature>
<dbReference type="InterPro" id="IPR001907">
    <property type="entry name" value="ClpP"/>
</dbReference>
<sequence>MKKFIKWFLILLVIIFVTSAVISSMDRQKKLKEPHIGLVTLEGILYDIDFVSGALDDFARNPMITGVLVRVNSPGGVVTPSQELYSLIRHYPKPVWAFHDGLAASGALFATIGADRIGTQSTTITGSIGVIIRSINARELYEKIGIEEITVKTGPFKNILSTNQPLGDDERRILEELIGDSYDEFVNAIASSRDMDKQLLIDIADGRIFSGLRAVEYGLADEISSYHEFRNKFAQELQVHPDNYFVYQRSRGERLRELLSTVQATFDTSVSMMYLLD</sequence>
<dbReference type="GO" id="GO:0004176">
    <property type="term" value="F:ATP-dependent peptidase activity"/>
    <property type="evidence" value="ECO:0007669"/>
    <property type="project" value="InterPro"/>
</dbReference>
<reference evidence="6 7" key="1">
    <citation type="submission" date="2010-12" db="EMBL/GenBank/DDBJ databases">
        <title>Complete sequence of Desulfurispirillum indicum S5.</title>
        <authorList>
            <consortium name="US DOE Joint Genome Institute"/>
            <person name="Lucas S."/>
            <person name="Copeland A."/>
            <person name="Lapidus A."/>
            <person name="Cheng J.-F."/>
            <person name="Goodwin L."/>
            <person name="Pitluck S."/>
            <person name="Chertkov O."/>
            <person name="Held B."/>
            <person name="Detter J.C."/>
            <person name="Han C."/>
            <person name="Tapia R."/>
            <person name="Land M."/>
            <person name="Hauser L."/>
            <person name="Kyrpides N."/>
            <person name="Ivanova N."/>
            <person name="Mikhailova N."/>
            <person name="Haggblom M."/>
            <person name="Rauschenbach I."/>
            <person name="Bini E."/>
            <person name="Woyke T."/>
        </authorList>
    </citation>
    <scope>NUCLEOTIDE SEQUENCE [LARGE SCALE GENOMIC DNA]</scope>
    <source>
        <strain evidence="7">ATCC BAA-1389 / DSM 22839 / S5</strain>
    </source>
</reference>
<keyword evidence="3" id="KW-0378">Hydrolase</keyword>
<protein>
    <submittedName>
        <fullName evidence="6">Signal peptide peptidase SppA, 36K type</fullName>
    </submittedName>
</protein>
<dbReference type="SUPFAM" id="SSF52096">
    <property type="entry name" value="ClpP/crotonase"/>
    <property type="match status" value="1"/>
</dbReference>
<dbReference type="Proteomes" id="UP000002572">
    <property type="component" value="Chromosome"/>
</dbReference>
<keyword evidence="4" id="KW-0720">Serine protease</keyword>
<dbReference type="InterPro" id="IPR002142">
    <property type="entry name" value="Peptidase_S49"/>
</dbReference>
<dbReference type="eggNOG" id="COG0616">
    <property type="taxonomic scope" value="Bacteria"/>
</dbReference>